<reference evidence="1 2" key="1">
    <citation type="submission" date="2024-02" db="EMBL/GenBank/DDBJ databases">
        <title>First draft genome assembly of two strains of Seiridium cardinale.</title>
        <authorList>
            <person name="Emiliani G."/>
            <person name="Scali E."/>
        </authorList>
    </citation>
    <scope>NUCLEOTIDE SEQUENCE [LARGE SCALE GENOMIC DNA]</scope>
    <source>
        <strain evidence="1 2">BM-138-000479</strain>
    </source>
</reference>
<keyword evidence="1" id="KW-0808">Transferase</keyword>
<gene>
    <name evidence="1" type="ORF">SCAR479_07296</name>
</gene>
<name>A0ABR2XQH7_9PEZI</name>
<dbReference type="CDD" id="cd02440">
    <property type="entry name" value="AdoMet_MTases"/>
    <property type="match status" value="1"/>
</dbReference>
<keyword evidence="2" id="KW-1185">Reference proteome</keyword>
<dbReference type="Pfam" id="PF10294">
    <property type="entry name" value="Methyltransf_16"/>
    <property type="match status" value="1"/>
</dbReference>
<dbReference type="GO" id="GO:0032259">
    <property type="term" value="P:methylation"/>
    <property type="evidence" value="ECO:0007669"/>
    <property type="project" value="UniProtKB-KW"/>
</dbReference>
<keyword evidence="1" id="KW-0489">Methyltransferase</keyword>
<accession>A0ABR2XQH7</accession>
<dbReference type="Proteomes" id="UP001465668">
    <property type="component" value="Unassembled WGS sequence"/>
</dbReference>
<sequence>MDVDEPLLLFRAQYLQRMDHDFLTWPPPALLRQPDAQSFLYKHAFDPSRLPHRPPVGYEKRVLKTLIARIQRAAGSNSADGKPLQYLTSLLARLETTTASPDSLAQQDAYITYNCSTSLNTWHPVTLHESRSLISGSTHTGHRTWEGALHLASYLLGNPSLVSNKRVLELGAGTGFLGILCRKHLDARQVTATDGDEKVVDEMRENLELNGLKEDDAIAARKLWWGKELLGDWQGCEHGSGFDTVIGADIIYQKEATQALVEALRALLDLQPRARILLSNALRFPDVFEIFRQECTRNSLSIHIVDYQVTPPPKQRSLFYSTAMSLQIVEIRDWSEAKTP</sequence>
<dbReference type="Gene3D" id="3.40.50.150">
    <property type="entry name" value="Vaccinia Virus protein VP39"/>
    <property type="match status" value="1"/>
</dbReference>
<protein>
    <submittedName>
        <fullName evidence="1">Methyltransferase-domain-containing protein</fullName>
    </submittedName>
</protein>
<evidence type="ECO:0000313" key="2">
    <source>
        <dbReference type="Proteomes" id="UP001465668"/>
    </source>
</evidence>
<dbReference type="PANTHER" id="PTHR14614">
    <property type="entry name" value="HEPATOCELLULAR CARCINOMA-ASSOCIATED ANTIGEN"/>
    <property type="match status" value="1"/>
</dbReference>
<dbReference type="InterPro" id="IPR019410">
    <property type="entry name" value="Methyltransf_16"/>
</dbReference>
<evidence type="ECO:0000313" key="1">
    <source>
        <dbReference type="EMBL" id="KAK9776076.1"/>
    </source>
</evidence>
<dbReference type="GO" id="GO:0008168">
    <property type="term" value="F:methyltransferase activity"/>
    <property type="evidence" value="ECO:0007669"/>
    <property type="project" value="UniProtKB-KW"/>
</dbReference>
<dbReference type="PANTHER" id="PTHR14614:SF130">
    <property type="entry name" value="PROTEIN-LYSINE N-METHYLTRANSFERASE EEF2KMT"/>
    <property type="match status" value="1"/>
</dbReference>
<organism evidence="1 2">
    <name type="scientific">Seiridium cardinale</name>
    <dbReference type="NCBI Taxonomy" id="138064"/>
    <lineage>
        <taxon>Eukaryota</taxon>
        <taxon>Fungi</taxon>
        <taxon>Dikarya</taxon>
        <taxon>Ascomycota</taxon>
        <taxon>Pezizomycotina</taxon>
        <taxon>Sordariomycetes</taxon>
        <taxon>Xylariomycetidae</taxon>
        <taxon>Amphisphaeriales</taxon>
        <taxon>Sporocadaceae</taxon>
        <taxon>Seiridium</taxon>
    </lineage>
</organism>
<proteinExistence type="predicted"/>
<dbReference type="SUPFAM" id="SSF53335">
    <property type="entry name" value="S-adenosyl-L-methionine-dependent methyltransferases"/>
    <property type="match status" value="1"/>
</dbReference>
<dbReference type="EMBL" id="JARVKM010000030">
    <property type="protein sequence ID" value="KAK9776076.1"/>
    <property type="molecule type" value="Genomic_DNA"/>
</dbReference>
<comment type="caution">
    <text evidence="1">The sequence shown here is derived from an EMBL/GenBank/DDBJ whole genome shotgun (WGS) entry which is preliminary data.</text>
</comment>
<dbReference type="InterPro" id="IPR029063">
    <property type="entry name" value="SAM-dependent_MTases_sf"/>
</dbReference>